<feature type="region of interest" description="Disordered" evidence="1">
    <location>
        <begin position="389"/>
        <end position="417"/>
    </location>
</feature>
<sequence>MDNIIIKQRKMRPYDEPELRSEYRGFSEFRGNQKPPQSLGEPGDVFFDEEQEHLYVRTNSGWSNPWDGSSRNRIAHPLFSNRYLWIVDSRLEFCSHDATEKNKFFVKDFAKLKSLLKFPTKLKPNRNESFPLLFASSPALSLKRKTSTSEQSNVKRSRSTIEPSATSPQHPSQIAQLTGTTVQAKADIHNKPQVEKVHTDTMITVETQPTNLPLSPVVPSGLLTPPALSQMCSPVLPTTSVLTDESAGDHDPIGTSEDEVVDQLLSVGQCNSNGEDEKKSRSTLVPLTPSKIVSQNHAQDHWETPMKSTYGQSYRSVMLDNVVVESTSPPVSNFVPLSSRHILNLENVTDVDYLTTLPPNLNNPESKHYSSRQSSIGPVQVIDLTRHKTSFIPSNPKPSNNAACPNWPWSPNKRQRK</sequence>
<protein>
    <submittedName>
        <fullName evidence="2">Uncharacterized protein</fullName>
    </submittedName>
</protein>
<evidence type="ECO:0000256" key="1">
    <source>
        <dbReference type="SAM" id="MobiDB-lite"/>
    </source>
</evidence>
<proteinExistence type="predicted"/>
<dbReference type="OrthoDB" id="2918587at2759"/>
<organism evidence="2 3">
    <name type="scientific">Rhodocollybia butyracea</name>
    <dbReference type="NCBI Taxonomy" id="206335"/>
    <lineage>
        <taxon>Eukaryota</taxon>
        <taxon>Fungi</taxon>
        <taxon>Dikarya</taxon>
        <taxon>Basidiomycota</taxon>
        <taxon>Agaricomycotina</taxon>
        <taxon>Agaricomycetes</taxon>
        <taxon>Agaricomycetidae</taxon>
        <taxon>Agaricales</taxon>
        <taxon>Marasmiineae</taxon>
        <taxon>Omphalotaceae</taxon>
        <taxon>Rhodocollybia</taxon>
    </lineage>
</organism>
<keyword evidence="3" id="KW-1185">Reference proteome</keyword>
<name>A0A9P5Q6S7_9AGAR</name>
<dbReference type="EMBL" id="JADNRY010000012">
    <property type="protein sequence ID" value="KAF9074665.1"/>
    <property type="molecule type" value="Genomic_DNA"/>
</dbReference>
<dbReference type="AlphaFoldDB" id="A0A9P5Q6S7"/>
<dbReference type="Proteomes" id="UP000772434">
    <property type="component" value="Unassembled WGS sequence"/>
</dbReference>
<reference evidence="2" key="1">
    <citation type="submission" date="2020-11" db="EMBL/GenBank/DDBJ databases">
        <authorList>
            <consortium name="DOE Joint Genome Institute"/>
            <person name="Ahrendt S."/>
            <person name="Riley R."/>
            <person name="Andreopoulos W."/>
            <person name="Labutti K."/>
            <person name="Pangilinan J."/>
            <person name="Ruiz-Duenas F.J."/>
            <person name="Barrasa J.M."/>
            <person name="Sanchez-Garcia M."/>
            <person name="Camarero S."/>
            <person name="Miyauchi S."/>
            <person name="Serrano A."/>
            <person name="Linde D."/>
            <person name="Babiker R."/>
            <person name="Drula E."/>
            <person name="Ayuso-Fernandez I."/>
            <person name="Pacheco R."/>
            <person name="Padilla G."/>
            <person name="Ferreira P."/>
            <person name="Barriuso J."/>
            <person name="Kellner H."/>
            <person name="Castanera R."/>
            <person name="Alfaro M."/>
            <person name="Ramirez L."/>
            <person name="Pisabarro A.G."/>
            <person name="Kuo A."/>
            <person name="Tritt A."/>
            <person name="Lipzen A."/>
            <person name="He G."/>
            <person name="Yan M."/>
            <person name="Ng V."/>
            <person name="Cullen D."/>
            <person name="Martin F."/>
            <person name="Rosso M.-N."/>
            <person name="Henrissat B."/>
            <person name="Hibbett D."/>
            <person name="Martinez A.T."/>
            <person name="Grigoriev I.V."/>
        </authorList>
    </citation>
    <scope>NUCLEOTIDE SEQUENCE</scope>
    <source>
        <strain evidence="2">AH 40177</strain>
    </source>
</reference>
<feature type="region of interest" description="Disordered" evidence="1">
    <location>
        <begin position="144"/>
        <end position="173"/>
    </location>
</feature>
<evidence type="ECO:0000313" key="3">
    <source>
        <dbReference type="Proteomes" id="UP000772434"/>
    </source>
</evidence>
<feature type="compositionally biased region" description="Polar residues" evidence="1">
    <location>
        <begin position="148"/>
        <end position="173"/>
    </location>
</feature>
<feature type="compositionally biased region" description="Polar residues" evidence="1">
    <location>
        <begin position="391"/>
        <end position="403"/>
    </location>
</feature>
<evidence type="ECO:0000313" key="2">
    <source>
        <dbReference type="EMBL" id="KAF9074665.1"/>
    </source>
</evidence>
<gene>
    <name evidence="2" type="ORF">BDP27DRAFT_145032</name>
</gene>
<comment type="caution">
    <text evidence="2">The sequence shown here is derived from an EMBL/GenBank/DDBJ whole genome shotgun (WGS) entry which is preliminary data.</text>
</comment>
<accession>A0A9P5Q6S7</accession>